<feature type="transmembrane region" description="Helical" evidence="1">
    <location>
        <begin position="67"/>
        <end position="91"/>
    </location>
</feature>
<dbReference type="Pfam" id="PF06912">
    <property type="entry name" value="DUF1275"/>
    <property type="match status" value="1"/>
</dbReference>
<dbReference type="InterPro" id="IPR010699">
    <property type="entry name" value="DUF1275"/>
</dbReference>
<comment type="caution">
    <text evidence="2">The sequence shown here is derived from an EMBL/GenBank/DDBJ whole genome shotgun (WGS) entry which is preliminary data.</text>
</comment>
<keyword evidence="1" id="KW-0472">Membrane</keyword>
<dbReference type="Proteomes" id="UP001209654">
    <property type="component" value="Unassembled WGS sequence"/>
</dbReference>
<feature type="transmembrane region" description="Helical" evidence="1">
    <location>
        <begin position="127"/>
        <end position="149"/>
    </location>
</feature>
<dbReference type="PANTHER" id="PTHR37314:SF4">
    <property type="entry name" value="UPF0700 TRANSMEMBRANE PROTEIN YOAK"/>
    <property type="match status" value="1"/>
</dbReference>
<organism evidence="2 3">
    <name type="scientific">Arthrobacter mangrovi</name>
    <dbReference type="NCBI Taxonomy" id="2966350"/>
    <lineage>
        <taxon>Bacteria</taxon>
        <taxon>Bacillati</taxon>
        <taxon>Actinomycetota</taxon>
        <taxon>Actinomycetes</taxon>
        <taxon>Micrococcales</taxon>
        <taxon>Micrococcaceae</taxon>
        <taxon>Arthrobacter</taxon>
    </lineage>
</organism>
<keyword evidence="1" id="KW-0812">Transmembrane</keyword>
<proteinExistence type="predicted"/>
<feature type="transmembrane region" description="Helical" evidence="1">
    <location>
        <begin position="21"/>
        <end position="41"/>
    </location>
</feature>
<keyword evidence="1" id="KW-1133">Transmembrane helix</keyword>
<sequence length="233" mass="24467">MTLTELRPARALRRRVLPDPVLLTVLSFGTGFVDALTYLGLDHIFGANMTGNLILVGIGLTGDWERLFHPLVAILSFCAGSMLAGTCHRLMEARKHGSPAPRTLFLTTGVLLAASAVLAAMDTARSLGLVITVLIGVAMGCQGLAARLLGVPEINTLVVTSTLSQFFAEAGAGRIWRKRRISTRQLAAISSMLAGAVVGAVVLPIAGLATIAVPSGLVVVMALFSRRLEPKTT</sequence>
<evidence type="ECO:0000313" key="2">
    <source>
        <dbReference type="EMBL" id="GLB68266.1"/>
    </source>
</evidence>
<accession>A0ABQ5MWA1</accession>
<feature type="transmembrane region" description="Helical" evidence="1">
    <location>
        <begin position="103"/>
        <end position="121"/>
    </location>
</feature>
<dbReference type="PANTHER" id="PTHR37314">
    <property type="entry name" value="SLR0142 PROTEIN"/>
    <property type="match status" value="1"/>
</dbReference>
<evidence type="ECO:0000313" key="3">
    <source>
        <dbReference type="Proteomes" id="UP001209654"/>
    </source>
</evidence>
<keyword evidence="3" id="KW-1185">Reference proteome</keyword>
<feature type="transmembrane region" description="Helical" evidence="1">
    <location>
        <begin position="186"/>
        <end position="205"/>
    </location>
</feature>
<gene>
    <name evidence="2" type="ORF">AHIS1636_27080</name>
</gene>
<reference evidence="2 3" key="1">
    <citation type="journal article" date="2023" name="Int. J. Syst. Evol. Microbiol.">
        <title>Arthrobacter mangrovi sp. nov., an actinobacterium isolated from the rhizosphere of a mangrove.</title>
        <authorList>
            <person name="Hamada M."/>
            <person name="Saitou S."/>
            <person name="Enomoto N."/>
            <person name="Nanri K."/>
            <person name="Hidaka K."/>
            <person name="Miura T."/>
            <person name="Tamura T."/>
        </authorList>
    </citation>
    <scope>NUCLEOTIDE SEQUENCE [LARGE SCALE GENOMIC DNA]</scope>
    <source>
        <strain evidence="2 3">NBRC 112813</strain>
    </source>
</reference>
<name>A0ABQ5MWA1_9MICC</name>
<protein>
    <submittedName>
        <fullName evidence="2">Membrane protein</fullName>
    </submittedName>
</protein>
<evidence type="ECO:0000256" key="1">
    <source>
        <dbReference type="SAM" id="Phobius"/>
    </source>
</evidence>
<dbReference type="EMBL" id="BRVS01000014">
    <property type="protein sequence ID" value="GLB68266.1"/>
    <property type="molecule type" value="Genomic_DNA"/>
</dbReference>